<keyword evidence="2" id="KW-0732">Signal</keyword>
<name>A0A9W7JB87_HIBTR</name>
<comment type="caution">
    <text evidence="4">The sequence shown here is derived from an EMBL/GenBank/DDBJ whole genome shotgun (WGS) entry which is preliminary data.</text>
</comment>
<dbReference type="InterPro" id="IPR051636">
    <property type="entry name" value="Plant_LTP/defense-related"/>
</dbReference>
<evidence type="ECO:0000313" key="5">
    <source>
        <dbReference type="Proteomes" id="UP001165190"/>
    </source>
</evidence>
<dbReference type="PANTHER" id="PTHR31731">
    <property type="match status" value="1"/>
</dbReference>
<gene>
    <name evidence="4" type="ORF">HRI_004806700</name>
</gene>
<reference evidence="4" key="1">
    <citation type="submission" date="2023-05" db="EMBL/GenBank/DDBJ databases">
        <title>Genome and transcriptome analyses reveal genes involved in the formation of fine ridges on petal epidermal cells in Hibiscus trionum.</title>
        <authorList>
            <person name="Koshimizu S."/>
            <person name="Masuda S."/>
            <person name="Ishii T."/>
            <person name="Shirasu K."/>
            <person name="Hoshino A."/>
            <person name="Arita M."/>
        </authorList>
    </citation>
    <scope>NUCLEOTIDE SEQUENCE</scope>
    <source>
        <strain evidence="4">Hamamatsu line</strain>
    </source>
</reference>
<sequence length="111" mass="11794">MGSKVSASTVFIVSLNLVLFTLVSSQTPPTCPQDLGPCESAMTAAFFGAGPNPSSECCQRFQGLSDAGAAACFCQILKANRSRIPPFVSLSRMTNLFLRYCGRNLAAYNCV</sequence>
<comment type="similarity">
    <text evidence="1">Belongs to the plant LTP family. PEARLI1 subfamily.</text>
</comment>
<feature type="domain" description="Bifunctional inhibitor/plant lipid transfer protein/seed storage helical" evidence="3">
    <location>
        <begin position="31"/>
        <end position="110"/>
    </location>
</feature>
<keyword evidence="5" id="KW-1185">Reference proteome</keyword>
<accession>A0A9W7JB87</accession>
<dbReference type="InterPro" id="IPR016140">
    <property type="entry name" value="Bifunc_inhib/LTP/seed_store"/>
</dbReference>
<dbReference type="Gene3D" id="1.10.110.10">
    <property type="entry name" value="Plant lipid-transfer and hydrophobic proteins"/>
    <property type="match status" value="1"/>
</dbReference>
<dbReference type="EMBL" id="BSYR01000061">
    <property type="protein sequence ID" value="GMJ11375.1"/>
    <property type="molecule type" value="Genomic_DNA"/>
</dbReference>
<proteinExistence type="inferred from homology"/>
<dbReference type="InterPro" id="IPR027923">
    <property type="entry name" value="Hydrophob_seed_dom"/>
</dbReference>
<evidence type="ECO:0000313" key="4">
    <source>
        <dbReference type="EMBL" id="GMJ11375.1"/>
    </source>
</evidence>
<evidence type="ECO:0000259" key="3">
    <source>
        <dbReference type="SMART" id="SM00499"/>
    </source>
</evidence>
<feature type="chain" id="PRO_5040773877" evidence="2">
    <location>
        <begin position="26"/>
        <end position="111"/>
    </location>
</feature>
<dbReference type="SMART" id="SM00499">
    <property type="entry name" value="AAI"/>
    <property type="match status" value="1"/>
</dbReference>
<evidence type="ECO:0000256" key="2">
    <source>
        <dbReference type="SAM" id="SignalP"/>
    </source>
</evidence>
<protein>
    <submittedName>
        <fullName evidence="4">Disease Related Nonspecific Lipid Transfer Protein 1</fullName>
    </submittedName>
</protein>
<dbReference type="AlphaFoldDB" id="A0A9W7JB87"/>
<organism evidence="4 5">
    <name type="scientific">Hibiscus trionum</name>
    <name type="common">Flower of an hour</name>
    <dbReference type="NCBI Taxonomy" id="183268"/>
    <lineage>
        <taxon>Eukaryota</taxon>
        <taxon>Viridiplantae</taxon>
        <taxon>Streptophyta</taxon>
        <taxon>Embryophyta</taxon>
        <taxon>Tracheophyta</taxon>
        <taxon>Spermatophyta</taxon>
        <taxon>Magnoliopsida</taxon>
        <taxon>eudicotyledons</taxon>
        <taxon>Gunneridae</taxon>
        <taxon>Pentapetalae</taxon>
        <taxon>rosids</taxon>
        <taxon>malvids</taxon>
        <taxon>Malvales</taxon>
        <taxon>Malvaceae</taxon>
        <taxon>Malvoideae</taxon>
        <taxon>Hibiscus</taxon>
    </lineage>
</organism>
<feature type="signal peptide" evidence="2">
    <location>
        <begin position="1"/>
        <end position="25"/>
    </location>
</feature>
<dbReference type="Pfam" id="PF14547">
    <property type="entry name" value="Hydrophob_seed"/>
    <property type="match status" value="1"/>
</dbReference>
<evidence type="ECO:0000256" key="1">
    <source>
        <dbReference type="ARBA" id="ARBA00008965"/>
    </source>
</evidence>
<dbReference type="InterPro" id="IPR036312">
    <property type="entry name" value="Bifun_inhib/LTP/seed_sf"/>
</dbReference>
<dbReference type="OrthoDB" id="1421092at2759"/>
<dbReference type="Proteomes" id="UP001165190">
    <property type="component" value="Unassembled WGS sequence"/>
</dbReference>
<dbReference type="SUPFAM" id="SSF47699">
    <property type="entry name" value="Bifunctional inhibitor/lipid-transfer protein/seed storage 2S albumin"/>
    <property type="match status" value="1"/>
</dbReference>